<sequence length="171" mass="18180">MTAPGRELPDLDALLAGPVPATGPTESEGDPVTGEWTRTRGEGFVIAPLWVGRPLTGVYAPERNAAEEAAEAQLFDLVSGLDTRYGPHRQVAMHVPLFRKIAGDPMPALFQALCDEDLLGDLAVWGPVPTGRPDTPTRQLAVSLSQSDGDAPMILCAVVSDQPITELREDG</sequence>
<evidence type="ECO:0000313" key="2">
    <source>
        <dbReference type="EMBL" id="XDQ04343.1"/>
    </source>
</evidence>
<reference evidence="2" key="1">
    <citation type="submission" date="2024-07" db="EMBL/GenBank/DDBJ databases">
        <authorList>
            <person name="Yu S.T."/>
        </authorList>
    </citation>
    <scope>NUCLEOTIDE SEQUENCE</scope>
    <source>
        <strain evidence="2">R08</strain>
    </source>
</reference>
<dbReference type="AlphaFoldDB" id="A0AB39MHV6"/>
<evidence type="ECO:0000256" key="1">
    <source>
        <dbReference type="SAM" id="MobiDB-lite"/>
    </source>
</evidence>
<dbReference type="EMBL" id="CP163431">
    <property type="protein sequence ID" value="XDQ04343.1"/>
    <property type="molecule type" value="Genomic_DNA"/>
</dbReference>
<accession>A0AB39MHV6</accession>
<dbReference type="RefSeq" id="WP_369189953.1">
    <property type="nucleotide sequence ID" value="NZ_CP163431.1"/>
</dbReference>
<organism evidence="2">
    <name type="scientific">Streptomyces sp. R08</name>
    <dbReference type="NCBI Taxonomy" id="3238624"/>
    <lineage>
        <taxon>Bacteria</taxon>
        <taxon>Bacillati</taxon>
        <taxon>Actinomycetota</taxon>
        <taxon>Actinomycetes</taxon>
        <taxon>Kitasatosporales</taxon>
        <taxon>Streptomycetaceae</taxon>
        <taxon>Streptomyces</taxon>
    </lineage>
</organism>
<protein>
    <submittedName>
        <fullName evidence="2">Uncharacterized protein</fullName>
    </submittedName>
</protein>
<proteinExistence type="predicted"/>
<gene>
    <name evidence="2" type="ORF">AB5J58_31170</name>
</gene>
<feature type="region of interest" description="Disordered" evidence="1">
    <location>
        <begin position="1"/>
        <end position="36"/>
    </location>
</feature>
<name>A0AB39MHV6_9ACTN</name>